<dbReference type="InterPro" id="IPR000195">
    <property type="entry name" value="Rab-GAP-TBC_dom"/>
</dbReference>
<reference evidence="3" key="1">
    <citation type="submission" date="2022-11" db="UniProtKB">
        <authorList>
            <consortium name="WormBaseParasite"/>
        </authorList>
    </citation>
    <scope>IDENTIFICATION</scope>
</reference>
<dbReference type="PROSITE" id="PS50086">
    <property type="entry name" value="TBC_RABGAP"/>
    <property type="match status" value="1"/>
</dbReference>
<dbReference type="Proteomes" id="UP000887577">
    <property type="component" value="Unplaced"/>
</dbReference>
<dbReference type="AlphaFoldDB" id="A0A914XVU3"/>
<dbReference type="Gene3D" id="1.10.10.2750">
    <property type="match status" value="1"/>
</dbReference>
<proteinExistence type="predicted"/>
<feature type="domain" description="Rab-GAP TBC" evidence="1">
    <location>
        <begin position="147"/>
        <end position="236"/>
    </location>
</feature>
<name>A0A914XVU3_9BILA</name>
<protein>
    <submittedName>
        <fullName evidence="3">Rab-GAP TBC domain-containing protein</fullName>
    </submittedName>
</protein>
<dbReference type="PANTHER" id="PTHR47219">
    <property type="entry name" value="RAB GTPASE-ACTIVATING PROTEIN 1-LIKE"/>
    <property type="match status" value="1"/>
</dbReference>
<dbReference type="InterPro" id="IPR035969">
    <property type="entry name" value="Rab-GAP_TBC_sf"/>
</dbReference>
<keyword evidence="2" id="KW-1185">Reference proteome</keyword>
<evidence type="ECO:0000313" key="3">
    <source>
        <dbReference type="WBParaSite" id="PSU_v2.g12054.t1"/>
    </source>
</evidence>
<evidence type="ECO:0000259" key="1">
    <source>
        <dbReference type="PROSITE" id="PS50086"/>
    </source>
</evidence>
<dbReference type="GO" id="GO:0005096">
    <property type="term" value="F:GTPase activator activity"/>
    <property type="evidence" value="ECO:0007669"/>
    <property type="project" value="TreeGrafter"/>
</dbReference>
<evidence type="ECO:0000313" key="2">
    <source>
        <dbReference type="Proteomes" id="UP000887577"/>
    </source>
</evidence>
<accession>A0A914XVU3</accession>
<dbReference type="SUPFAM" id="SSF47923">
    <property type="entry name" value="Ypt/Rab-GAP domain of gyp1p"/>
    <property type="match status" value="1"/>
</dbReference>
<sequence>MKKDVNRLESEMDSFKKEYVFLLQSCVRIPLYEHSGFDVVQVKLFGGDVHEHRVRKLLAAAREVDPTLPTFESLRSKEAFHIDEYGFRHYFEATPLALHYICTMLHQHYQSQSDCYVRRKQKWQMILNEENCVIENNHESRLLCRAGIPRSYRSKVWRALINQHVADIKSKYGNYYYRNLCQSQGTAAEKQYINVHQKQINLDLLRTMPNNLHFMSATCKGSFIILSVNSTLLIYM</sequence>
<dbReference type="PANTHER" id="PTHR47219:SF20">
    <property type="entry name" value="TBC1 DOMAIN FAMILY MEMBER 2B"/>
    <property type="match status" value="1"/>
</dbReference>
<organism evidence="2 3">
    <name type="scientific">Panagrolaimus superbus</name>
    <dbReference type="NCBI Taxonomy" id="310955"/>
    <lineage>
        <taxon>Eukaryota</taxon>
        <taxon>Metazoa</taxon>
        <taxon>Ecdysozoa</taxon>
        <taxon>Nematoda</taxon>
        <taxon>Chromadorea</taxon>
        <taxon>Rhabditida</taxon>
        <taxon>Tylenchina</taxon>
        <taxon>Panagrolaimomorpha</taxon>
        <taxon>Panagrolaimoidea</taxon>
        <taxon>Panagrolaimidae</taxon>
        <taxon>Panagrolaimus</taxon>
    </lineage>
</organism>
<dbReference type="WBParaSite" id="PSU_v2.g12054.t1">
    <property type="protein sequence ID" value="PSU_v2.g12054.t1"/>
    <property type="gene ID" value="PSU_v2.g12054"/>
</dbReference>
<dbReference type="InterPro" id="IPR050302">
    <property type="entry name" value="Rab_GAP_TBC_domain"/>
</dbReference>
<dbReference type="GO" id="GO:0031267">
    <property type="term" value="F:small GTPase binding"/>
    <property type="evidence" value="ECO:0007669"/>
    <property type="project" value="TreeGrafter"/>
</dbReference>
<dbReference type="Pfam" id="PF00566">
    <property type="entry name" value="RabGAP-TBC"/>
    <property type="match status" value="1"/>
</dbReference>